<dbReference type="OrthoDB" id="4539099at2"/>
<dbReference type="STRING" id="455432.AWN90_41940"/>
<dbReference type="AlphaFoldDB" id="A0A164K664"/>
<organism evidence="1 2">
    <name type="scientific">Nocardia terpenica</name>
    <dbReference type="NCBI Taxonomy" id="455432"/>
    <lineage>
        <taxon>Bacteria</taxon>
        <taxon>Bacillati</taxon>
        <taxon>Actinomycetota</taxon>
        <taxon>Actinomycetes</taxon>
        <taxon>Mycobacteriales</taxon>
        <taxon>Nocardiaceae</taxon>
        <taxon>Nocardia</taxon>
    </lineage>
</organism>
<proteinExistence type="predicted"/>
<protein>
    <submittedName>
        <fullName evidence="1">Uncharacterized protein</fullName>
    </submittedName>
</protein>
<dbReference type="RefSeq" id="WP_067595216.1">
    <property type="nucleotide sequence ID" value="NZ_JABMCZ010000003.1"/>
</dbReference>
<name>A0A164K664_9NOCA</name>
<gene>
    <name evidence="1" type="ORF">AWN90_41940</name>
</gene>
<reference evidence="1 2" key="1">
    <citation type="submission" date="2016-04" db="EMBL/GenBank/DDBJ databases">
        <authorList>
            <person name="Evans L.H."/>
            <person name="Alamgir A."/>
            <person name="Owens N."/>
            <person name="Weber N.D."/>
            <person name="Virtaneva K."/>
            <person name="Barbian K."/>
            <person name="Babar A."/>
            <person name="Rosenke K."/>
        </authorList>
    </citation>
    <scope>NUCLEOTIDE SEQUENCE [LARGE SCALE GENOMIC DNA]</scope>
    <source>
        <strain evidence="1 2">IFM 0406</strain>
    </source>
</reference>
<evidence type="ECO:0000313" key="2">
    <source>
        <dbReference type="Proteomes" id="UP000076512"/>
    </source>
</evidence>
<dbReference type="Proteomes" id="UP000076512">
    <property type="component" value="Unassembled WGS sequence"/>
</dbReference>
<evidence type="ECO:0000313" key="1">
    <source>
        <dbReference type="EMBL" id="KZM71076.1"/>
    </source>
</evidence>
<dbReference type="EMBL" id="LWGR01000013">
    <property type="protein sequence ID" value="KZM71076.1"/>
    <property type="molecule type" value="Genomic_DNA"/>
</dbReference>
<keyword evidence="2" id="KW-1185">Reference proteome</keyword>
<accession>A0A164K664</accession>
<sequence>MFGYQFIGRLGDESAEMRFTVSSATGDYRHEDAFGLDWRRNRKVTGGDSFLKAIAGLGGDAKQVAVYLEVPNTCHETSMPGGASVESEVNARYLRETYAVSMFSDSVYVLVFDGPGAGLGVEVDDGLADMVAGLYAGHDIDDGETRQVIERELIDKSWDSWVRGQVAQRLSDAAESLWWDSTPAQQDTLLGEALDRFYRVDGHRLEFEDDSWSVDHEEFAKVFQAVVLASAWSGVSV</sequence>
<comment type="caution">
    <text evidence="1">The sequence shown here is derived from an EMBL/GenBank/DDBJ whole genome shotgun (WGS) entry which is preliminary data.</text>
</comment>